<organism evidence="6 7">
    <name type="scientific">Streptomyces neyagawaensis</name>
    <dbReference type="NCBI Taxonomy" id="42238"/>
    <lineage>
        <taxon>Bacteria</taxon>
        <taxon>Bacillati</taxon>
        <taxon>Actinomycetota</taxon>
        <taxon>Actinomycetes</taxon>
        <taxon>Kitasatosporales</taxon>
        <taxon>Streptomycetaceae</taxon>
        <taxon>Streptomyces</taxon>
    </lineage>
</organism>
<evidence type="ECO:0000256" key="1">
    <source>
        <dbReference type="ARBA" id="ARBA00022630"/>
    </source>
</evidence>
<keyword evidence="4" id="KW-0503">Monooxygenase</keyword>
<accession>A0ABV3B247</accession>
<dbReference type="PANTHER" id="PTHR30011:SF16">
    <property type="entry name" value="C2H2 FINGER DOMAIN TRANSCRIPTION FACTOR (EUROFUNG)-RELATED"/>
    <property type="match status" value="1"/>
</dbReference>
<evidence type="ECO:0000256" key="3">
    <source>
        <dbReference type="ARBA" id="ARBA00023002"/>
    </source>
</evidence>
<evidence type="ECO:0000256" key="4">
    <source>
        <dbReference type="ARBA" id="ARBA00023033"/>
    </source>
</evidence>
<feature type="domain" description="Luciferase-like" evidence="5">
    <location>
        <begin position="207"/>
        <end position="285"/>
    </location>
</feature>
<feature type="domain" description="Luciferase-like" evidence="5">
    <location>
        <begin position="26"/>
        <end position="122"/>
    </location>
</feature>
<keyword evidence="7" id="KW-1185">Reference proteome</keyword>
<name>A0ABV3B247_9ACTN</name>
<keyword evidence="3" id="KW-0560">Oxidoreductase</keyword>
<protein>
    <submittedName>
        <fullName evidence="6">LLM class flavin-dependent oxidoreductase</fullName>
    </submittedName>
</protein>
<dbReference type="SUPFAM" id="SSF51679">
    <property type="entry name" value="Bacterial luciferase-like"/>
    <property type="match status" value="1"/>
</dbReference>
<keyword evidence="2" id="KW-0288">FMN</keyword>
<dbReference type="Proteomes" id="UP001551189">
    <property type="component" value="Unassembled WGS sequence"/>
</dbReference>
<sequence length="393" mass="40657">MGSGFGRGVLHLAAGVDLRGAWEGGAFVELGRLAERGALDFVTLGTTAGRPGPDPSAVMARMAPETRRIGLVPALTTTHAEPFRVAAAVATLDWVSRGRAGWWIEVSATDEEARPPGRGPAQLGEALWQEAGEVADAAARWWSSAEDGAARWWNGAEDNRAETGNVAQGNHAGGGAEGGADGYAEGGVEQRYARTVGLVGREGPGTGPSAVPPSPQGRPVRVVDATGSEARGTAARCADVVLVRAAAPEQAAAVREEVRSAAAGFGRDPDEVRVLAALRVDLGGGEHAAEPGHGGGGPRWSAQGPLYRGGPVDLAELVTAWHRAGVVDGFHFTPVEPRRDLERLVNGTVALLQHRGLFRTFYPGSTLREHLGLARPADGPGRRAVAALPDGAS</sequence>
<dbReference type="InterPro" id="IPR036661">
    <property type="entry name" value="Luciferase-like_sf"/>
</dbReference>
<dbReference type="PANTHER" id="PTHR30011">
    <property type="entry name" value="ALKANESULFONATE MONOOXYGENASE-RELATED"/>
    <property type="match status" value="1"/>
</dbReference>
<dbReference type="Pfam" id="PF00296">
    <property type="entry name" value="Bac_luciferase"/>
    <property type="match status" value="2"/>
</dbReference>
<dbReference type="RefSeq" id="WP_359697535.1">
    <property type="nucleotide sequence ID" value="NZ_JBEYXT010000097.1"/>
</dbReference>
<proteinExistence type="predicted"/>
<evidence type="ECO:0000259" key="5">
    <source>
        <dbReference type="Pfam" id="PF00296"/>
    </source>
</evidence>
<evidence type="ECO:0000313" key="6">
    <source>
        <dbReference type="EMBL" id="MEU6803517.1"/>
    </source>
</evidence>
<evidence type="ECO:0000256" key="2">
    <source>
        <dbReference type="ARBA" id="ARBA00022643"/>
    </source>
</evidence>
<comment type="caution">
    <text evidence="6">The sequence shown here is derived from an EMBL/GenBank/DDBJ whole genome shotgun (WGS) entry which is preliminary data.</text>
</comment>
<dbReference type="InterPro" id="IPR051260">
    <property type="entry name" value="Diverse_substr_monoxygenases"/>
</dbReference>
<reference evidence="6 7" key="1">
    <citation type="submission" date="2024-06" db="EMBL/GenBank/DDBJ databases">
        <title>The Natural Products Discovery Center: Release of the First 8490 Sequenced Strains for Exploring Actinobacteria Biosynthetic Diversity.</title>
        <authorList>
            <person name="Kalkreuter E."/>
            <person name="Kautsar S.A."/>
            <person name="Yang D."/>
            <person name="Bader C.D."/>
            <person name="Teijaro C.N."/>
            <person name="Fluegel L."/>
            <person name="Davis C.M."/>
            <person name="Simpson J.R."/>
            <person name="Lauterbach L."/>
            <person name="Steele A.D."/>
            <person name="Gui C."/>
            <person name="Meng S."/>
            <person name="Li G."/>
            <person name="Viehrig K."/>
            <person name="Ye F."/>
            <person name="Su P."/>
            <person name="Kiefer A.F."/>
            <person name="Nichols A."/>
            <person name="Cepeda A.J."/>
            <person name="Yan W."/>
            <person name="Fan B."/>
            <person name="Jiang Y."/>
            <person name="Adhikari A."/>
            <person name="Zheng C.-J."/>
            <person name="Schuster L."/>
            <person name="Cowan T.M."/>
            <person name="Smanski M.J."/>
            <person name="Chevrette M.G."/>
            <person name="De Carvalho L.P.S."/>
            <person name="Shen B."/>
        </authorList>
    </citation>
    <scope>NUCLEOTIDE SEQUENCE [LARGE SCALE GENOMIC DNA]</scope>
    <source>
        <strain evidence="6 7">NPDC046851</strain>
    </source>
</reference>
<dbReference type="InterPro" id="IPR011251">
    <property type="entry name" value="Luciferase-like_dom"/>
</dbReference>
<gene>
    <name evidence="6" type="ORF">ABZ931_21250</name>
</gene>
<dbReference type="EMBL" id="JBEYXT010000097">
    <property type="protein sequence ID" value="MEU6803517.1"/>
    <property type="molecule type" value="Genomic_DNA"/>
</dbReference>
<evidence type="ECO:0000313" key="7">
    <source>
        <dbReference type="Proteomes" id="UP001551189"/>
    </source>
</evidence>
<keyword evidence="1" id="KW-0285">Flavoprotein</keyword>
<dbReference type="Gene3D" id="3.20.20.30">
    <property type="entry name" value="Luciferase-like domain"/>
    <property type="match status" value="1"/>
</dbReference>